<evidence type="ECO:0000313" key="8">
    <source>
        <dbReference type="Proteomes" id="UP001216638"/>
    </source>
</evidence>
<organism evidence="7 8">
    <name type="scientific">Malassezia brasiliensis</name>
    <dbReference type="NCBI Taxonomy" id="1821822"/>
    <lineage>
        <taxon>Eukaryota</taxon>
        <taxon>Fungi</taxon>
        <taxon>Dikarya</taxon>
        <taxon>Basidiomycota</taxon>
        <taxon>Ustilaginomycotina</taxon>
        <taxon>Malasseziomycetes</taxon>
        <taxon>Malasseziales</taxon>
        <taxon>Malasseziaceae</taxon>
        <taxon>Malassezia</taxon>
    </lineage>
</organism>
<dbReference type="PROSITE" id="PS51299">
    <property type="entry name" value="HTH_APSES"/>
    <property type="match status" value="1"/>
</dbReference>
<dbReference type="InterPro" id="IPR051642">
    <property type="entry name" value="SWI6-like"/>
</dbReference>
<dbReference type="SUPFAM" id="SSF48403">
    <property type="entry name" value="Ankyrin repeat"/>
    <property type="match status" value="1"/>
</dbReference>
<dbReference type="Gene3D" id="1.25.40.20">
    <property type="entry name" value="Ankyrin repeat-containing domain"/>
    <property type="match status" value="1"/>
</dbReference>
<dbReference type="SMART" id="SM00248">
    <property type="entry name" value="ANK"/>
    <property type="match status" value="3"/>
</dbReference>
<keyword evidence="4" id="KW-0175">Coiled coil</keyword>
<dbReference type="Gene3D" id="3.10.260.10">
    <property type="entry name" value="Transcription regulator HTH, APSES-type DNA-binding domain"/>
    <property type="match status" value="1"/>
</dbReference>
<feature type="region of interest" description="Disordered" evidence="5">
    <location>
        <begin position="436"/>
        <end position="458"/>
    </location>
</feature>
<sequence>MPAVPPGQIFKATYSGVPVYECIIKDVAVMRRRSDAWLNATQILKVVGLDKSQRTRVLEKEVQRGIHEKVQGGYGKYQGTWIPMDVAIALAEHYHIRELLEPIIAFVPSERSPPPAPKHAIASSGRLKKTPSEVMDPARLRASSDEDSSEVLGQDDLNRSEGSISPSPSDMSSASRTPSPIAPEHAAYAPRYTDARGRPPVYTPGTHMAPYGYRDAYAVQQRTPTYEDAEPQVRYAEIILDYFISETTTIPPLLVNPPLDFDPNMSIDEDEHTALHWACAMGRIRVVKLLLSAGADVFRVNSNGQTALMRAAMFSNNYDLRKFPELFELLHRSILNIDRNDRTVFHHVVDLALSRGKPHASRYYLETMIHRLAEYGDQLADILNFQDDEGETALTMAARARSKRLVKLLLEHGADPKIRNREGRNAEDYIVEDERFRASPSRPHAPEPAAGAHTSEAGQRAAGKALGLVSTLLHDLADSYDTELAVLDKKLAHAQSLLVQTQTEIAESNRTEATLRARGHDADETAALLARLEDTLRAARRAKADRDAAASWADAEQQIRAARAEAHLAPDALGATPLRAPWLDVPDVPLREALARACDEARAALQRRDALEQQCVEALRDQGTGPTMTTYRRLIAAGCGGIPTEDVDAVVNTLGELLNEDDGGTAAAQFVEQARPRAARPGDDAAPPVAVP</sequence>
<dbReference type="GO" id="GO:0030907">
    <property type="term" value="C:MBF transcription complex"/>
    <property type="evidence" value="ECO:0007669"/>
    <property type="project" value="TreeGrafter"/>
</dbReference>
<feature type="repeat" description="ANK" evidence="3">
    <location>
        <begin position="389"/>
        <end position="421"/>
    </location>
</feature>
<keyword evidence="1" id="KW-0677">Repeat</keyword>
<dbReference type="PROSITE" id="PS50297">
    <property type="entry name" value="ANK_REP_REGION"/>
    <property type="match status" value="2"/>
</dbReference>
<evidence type="ECO:0000256" key="4">
    <source>
        <dbReference type="SAM" id="Coils"/>
    </source>
</evidence>
<dbReference type="GO" id="GO:0001228">
    <property type="term" value="F:DNA-binding transcription activator activity, RNA polymerase II-specific"/>
    <property type="evidence" value="ECO:0007669"/>
    <property type="project" value="UniProtKB-ARBA"/>
</dbReference>
<dbReference type="FunFam" id="1.25.40.20:FF:000238">
    <property type="entry name" value="Unplaced genomic scaffold supercont1.20, whole genome shotgun sequence"/>
    <property type="match status" value="1"/>
</dbReference>
<gene>
    <name evidence="7" type="primary">MBP1</name>
    <name evidence="7" type="ORF">MBRA1_002737</name>
</gene>
<dbReference type="Pfam" id="PF04383">
    <property type="entry name" value="KilA-N"/>
    <property type="match status" value="1"/>
</dbReference>
<dbReference type="Pfam" id="PF12796">
    <property type="entry name" value="Ank_2"/>
    <property type="match status" value="1"/>
</dbReference>
<dbReference type="InterPro" id="IPR002110">
    <property type="entry name" value="Ankyrin_rpt"/>
</dbReference>
<evidence type="ECO:0000256" key="3">
    <source>
        <dbReference type="PROSITE-ProRule" id="PRU00023"/>
    </source>
</evidence>
<dbReference type="PANTHER" id="PTHR43828">
    <property type="entry name" value="ASPARAGINASE"/>
    <property type="match status" value="1"/>
</dbReference>
<keyword evidence="8" id="KW-1185">Reference proteome</keyword>
<evidence type="ECO:0000313" key="7">
    <source>
        <dbReference type="EMBL" id="WFC96081.1"/>
    </source>
</evidence>
<feature type="repeat" description="ANK" evidence="3">
    <location>
        <begin position="270"/>
        <end position="302"/>
    </location>
</feature>
<name>A0AAF0DUN5_9BASI</name>
<dbReference type="Pfam" id="PF13637">
    <property type="entry name" value="Ank_4"/>
    <property type="match status" value="1"/>
</dbReference>
<evidence type="ECO:0000256" key="5">
    <source>
        <dbReference type="SAM" id="MobiDB-lite"/>
    </source>
</evidence>
<dbReference type="AlphaFoldDB" id="A0AAF0DUN5"/>
<dbReference type="PROSITE" id="PS50088">
    <property type="entry name" value="ANK_REPEAT"/>
    <property type="match status" value="2"/>
</dbReference>
<keyword evidence="2 3" id="KW-0040">ANK repeat</keyword>
<feature type="region of interest" description="Disordered" evidence="5">
    <location>
        <begin position="672"/>
        <end position="692"/>
    </location>
</feature>
<protein>
    <submittedName>
        <fullName evidence="7">Transcription factor mbp1 (MBF subunit p120)</fullName>
    </submittedName>
</protein>
<dbReference type="SUPFAM" id="SSF54616">
    <property type="entry name" value="DNA-binding domain of Mlu1-box binding protein MBP1"/>
    <property type="match status" value="1"/>
</dbReference>
<accession>A0AAF0DUN5</accession>
<feature type="domain" description="HTH APSES-type" evidence="6">
    <location>
        <begin position="9"/>
        <end position="115"/>
    </location>
</feature>
<proteinExistence type="predicted"/>
<dbReference type="Proteomes" id="UP001216638">
    <property type="component" value="Chromosome 3"/>
</dbReference>
<evidence type="ECO:0000256" key="2">
    <source>
        <dbReference type="ARBA" id="ARBA00023043"/>
    </source>
</evidence>
<dbReference type="InterPro" id="IPR036770">
    <property type="entry name" value="Ankyrin_rpt-contain_sf"/>
</dbReference>
<feature type="region of interest" description="Disordered" evidence="5">
    <location>
        <begin position="111"/>
        <end position="206"/>
    </location>
</feature>
<dbReference type="InterPro" id="IPR036887">
    <property type="entry name" value="HTH_APSES_sf"/>
</dbReference>
<dbReference type="EMBL" id="CP119953">
    <property type="protein sequence ID" value="WFC96081.1"/>
    <property type="molecule type" value="Genomic_DNA"/>
</dbReference>
<feature type="compositionally biased region" description="Low complexity" evidence="5">
    <location>
        <begin position="160"/>
        <end position="179"/>
    </location>
</feature>
<evidence type="ECO:0000256" key="1">
    <source>
        <dbReference type="ARBA" id="ARBA00022737"/>
    </source>
</evidence>
<reference evidence="7" key="1">
    <citation type="submission" date="2023-03" db="EMBL/GenBank/DDBJ databases">
        <title>Mating type loci evolution in Malassezia.</title>
        <authorList>
            <person name="Coelho M.A."/>
        </authorList>
    </citation>
    <scope>NUCLEOTIDE SEQUENCE</scope>
    <source>
        <strain evidence="7">CBS 14135</strain>
    </source>
</reference>
<feature type="coiled-coil region" evidence="4">
    <location>
        <begin position="594"/>
        <end position="621"/>
    </location>
</feature>
<dbReference type="GO" id="GO:0033309">
    <property type="term" value="C:SBF transcription complex"/>
    <property type="evidence" value="ECO:0007669"/>
    <property type="project" value="TreeGrafter"/>
</dbReference>
<evidence type="ECO:0000259" key="6">
    <source>
        <dbReference type="PROSITE" id="PS51299"/>
    </source>
</evidence>
<dbReference type="PANTHER" id="PTHR43828:SF15">
    <property type="entry name" value="TRANSCRIPTION FACTOR MBP1"/>
    <property type="match status" value="1"/>
</dbReference>
<dbReference type="SMART" id="SM01252">
    <property type="entry name" value="KilA-N"/>
    <property type="match status" value="1"/>
</dbReference>
<dbReference type="InterPro" id="IPR003163">
    <property type="entry name" value="Tscrpt_reg_HTH_APSES-type"/>
</dbReference>
<dbReference type="FunFam" id="3.10.260.10:FF:000001">
    <property type="entry name" value="APSES transcription factor (MbpA)"/>
    <property type="match status" value="1"/>
</dbReference>
<dbReference type="InterPro" id="IPR018004">
    <property type="entry name" value="KilA/APSES_HTH"/>
</dbReference>
<dbReference type="GO" id="GO:0003677">
    <property type="term" value="F:DNA binding"/>
    <property type="evidence" value="ECO:0007669"/>
    <property type="project" value="InterPro"/>
</dbReference>